<reference evidence="1" key="1">
    <citation type="submission" date="2019-08" db="EMBL/GenBank/DDBJ databases">
        <authorList>
            <person name="Kucharzyk K."/>
            <person name="Murdoch R.W."/>
            <person name="Higgins S."/>
            <person name="Loffler F."/>
        </authorList>
    </citation>
    <scope>NUCLEOTIDE SEQUENCE</scope>
</reference>
<gene>
    <name evidence="1" type="ORF">SDC9_187942</name>
</gene>
<protein>
    <submittedName>
        <fullName evidence="1">Uncharacterized protein</fullName>
    </submittedName>
</protein>
<accession>A0A645HMX7</accession>
<name>A0A645HMX7_9ZZZZ</name>
<organism evidence="1">
    <name type="scientific">bioreactor metagenome</name>
    <dbReference type="NCBI Taxonomy" id="1076179"/>
    <lineage>
        <taxon>unclassified sequences</taxon>
        <taxon>metagenomes</taxon>
        <taxon>ecological metagenomes</taxon>
    </lineage>
</organism>
<sequence>MYRSNPIELISDIFASPFPPLTDHLAETEVLLVVNAMANPALLVKSDFTFCGILVYTVVSTL</sequence>
<dbReference type="AlphaFoldDB" id="A0A645HMX7"/>
<evidence type="ECO:0000313" key="1">
    <source>
        <dbReference type="EMBL" id="MPN40405.1"/>
    </source>
</evidence>
<comment type="caution">
    <text evidence="1">The sequence shown here is derived from an EMBL/GenBank/DDBJ whole genome shotgun (WGS) entry which is preliminary data.</text>
</comment>
<dbReference type="EMBL" id="VSSQ01096798">
    <property type="protein sequence ID" value="MPN40405.1"/>
    <property type="molecule type" value="Genomic_DNA"/>
</dbReference>
<proteinExistence type="predicted"/>